<dbReference type="Proteomes" id="UP000322983">
    <property type="component" value="Chromosome"/>
</dbReference>
<evidence type="ECO:0000313" key="1">
    <source>
        <dbReference type="EMBL" id="BBG24967.1"/>
    </source>
</evidence>
<name>A0A510DXN5_9CREN</name>
<reference evidence="4" key="1">
    <citation type="submission" date="2018-09" db="EMBL/GenBank/DDBJ databases">
        <title>Complete Genome Sequencing of Sulfolobus sp. JCM 16834.</title>
        <authorList>
            <person name="Kato S."/>
            <person name="Itoh T."/>
            <person name="Ohkuma M."/>
        </authorList>
    </citation>
    <scope>NUCLEOTIDE SEQUENCE [LARGE SCALE GENOMIC DNA]</scope>
    <source>
        <strain evidence="4">IC-007</strain>
    </source>
</reference>
<evidence type="ECO:0000313" key="2">
    <source>
        <dbReference type="EMBL" id="BBG27752.1"/>
    </source>
</evidence>
<dbReference type="AlphaFoldDB" id="A0A510DXN5"/>
<organism evidence="1 3">
    <name type="scientific">Sulfuracidifex tepidarius</name>
    <dbReference type="NCBI Taxonomy" id="1294262"/>
    <lineage>
        <taxon>Archaea</taxon>
        <taxon>Thermoproteota</taxon>
        <taxon>Thermoprotei</taxon>
        <taxon>Sulfolobales</taxon>
        <taxon>Sulfolobaceae</taxon>
        <taxon>Sulfuracidifex</taxon>
    </lineage>
</organism>
<reference evidence="1 3" key="2">
    <citation type="journal article" date="2020" name="Int. J. Syst. Evol. Microbiol.">
        <title>Sulfuracidifex tepidarius gen. nov., sp. nov. and transfer of Sulfolobus metallicus Huber and Stetter 1992 to the genus Sulfuracidifex as Sulfuracidifex metallicus comb. nov.</title>
        <authorList>
            <person name="Itoh T."/>
            <person name="Miura T."/>
            <person name="Sakai H.D."/>
            <person name="Kato S."/>
            <person name="Ohkuma M."/>
            <person name="Takashina T."/>
        </authorList>
    </citation>
    <scope>NUCLEOTIDE SEQUENCE [LARGE SCALE GENOMIC DNA]</scope>
    <source>
        <strain evidence="1 3">IC-006</strain>
        <strain evidence="2">IC-007</strain>
    </source>
</reference>
<evidence type="ECO:0000313" key="4">
    <source>
        <dbReference type="Proteomes" id="UP000325030"/>
    </source>
</evidence>
<sequence>MGRGSFALKIQKVRHSLPVEIPSSEIRKLYKIDSFENT</sequence>
<accession>A0A510DXN5</accession>
<dbReference type="EMBL" id="AP018929">
    <property type="protein sequence ID" value="BBG24967.1"/>
    <property type="molecule type" value="Genomic_DNA"/>
</dbReference>
<keyword evidence="3" id="KW-1185">Reference proteome</keyword>
<accession>A0A510E5E6</accession>
<dbReference type="EMBL" id="AP018930">
    <property type="protein sequence ID" value="BBG27752.1"/>
    <property type="molecule type" value="Genomic_DNA"/>
</dbReference>
<dbReference type="Proteomes" id="UP000325030">
    <property type="component" value="Chromosome"/>
</dbReference>
<proteinExistence type="predicted"/>
<protein>
    <submittedName>
        <fullName evidence="1">Uncharacterized protein</fullName>
    </submittedName>
</protein>
<evidence type="ECO:0000313" key="3">
    <source>
        <dbReference type="Proteomes" id="UP000322983"/>
    </source>
</evidence>
<dbReference type="KEGG" id="step:IC006_2301"/>
<gene>
    <name evidence="1" type="ORF">IC006_2301</name>
    <name evidence="2" type="ORF">IC007_2306</name>
</gene>